<dbReference type="AlphaFoldDB" id="C7Q2K0"/>
<evidence type="ECO:0000313" key="2">
    <source>
        <dbReference type="EMBL" id="ACU69842.1"/>
    </source>
</evidence>
<organism evidence="2 3">
    <name type="scientific">Catenulispora acidiphila (strain DSM 44928 / JCM 14897 / NBRC 102108 / NRRL B-24433 / ID139908)</name>
    <dbReference type="NCBI Taxonomy" id="479433"/>
    <lineage>
        <taxon>Bacteria</taxon>
        <taxon>Bacillati</taxon>
        <taxon>Actinomycetota</taxon>
        <taxon>Actinomycetes</taxon>
        <taxon>Catenulisporales</taxon>
        <taxon>Catenulisporaceae</taxon>
        <taxon>Catenulispora</taxon>
    </lineage>
</organism>
<dbReference type="HOGENOM" id="CLU_3341847_0_0_11"/>
<keyword evidence="3" id="KW-1185">Reference proteome</keyword>
<sequence length="37" mass="3743">MEPIAAPPDSASGQTLPVATPATSMYGKNVLATLNEV</sequence>
<feature type="compositionally biased region" description="Polar residues" evidence="1">
    <location>
        <begin position="11"/>
        <end position="20"/>
    </location>
</feature>
<dbReference type="EMBL" id="CP001700">
    <property type="protein sequence ID" value="ACU69842.1"/>
    <property type="molecule type" value="Genomic_DNA"/>
</dbReference>
<feature type="region of interest" description="Disordered" evidence="1">
    <location>
        <begin position="1"/>
        <end position="20"/>
    </location>
</feature>
<accession>C7Q2K0</accession>
<evidence type="ECO:0000313" key="3">
    <source>
        <dbReference type="Proteomes" id="UP000000851"/>
    </source>
</evidence>
<name>C7Q2K0_CATAD</name>
<evidence type="ECO:0000256" key="1">
    <source>
        <dbReference type="SAM" id="MobiDB-lite"/>
    </source>
</evidence>
<dbReference type="KEGG" id="cai:Caci_0910"/>
<gene>
    <name evidence="2" type="ordered locus">Caci_0910</name>
</gene>
<dbReference type="Proteomes" id="UP000000851">
    <property type="component" value="Chromosome"/>
</dbReference>
<reference evidence="2 3" key="1">
    <citation type="journal article" date="2009" name="Stand. Genomic Sci.">
        <title>Complete genome sequence of Catenulispora acidiphila type strain (ID 139908).</title>
        <authorList>
            <person name="Copeland A."/>
            <person name="Lapidus A."/>
            <person name="Glavina Del Rio T."/>
            <person name="Nolan M."/>
            <person name="Lucas S."/>
            <person name="Chen F."/>
            <person name="Tice H."/>
            <person name="Cheng J.F."/>
            <person name="Bruce D."/>
            <person name="Goodwin L."/>
            <person name="Pitluck S."/>
            <person name="Mikhailova N."/>
            <person name="Pati A."/>
            <person name="Ivanova N."/>
            <person name="Mavromatis K."/>
            <person name="Chen A."/>
            <person name="Palaniappan K."/>
            <person name="Chain P."/>
            <person name="Land M."/>
            <person name="Hauser L."/>
            <person name="Chang Y.J."/>
            <person name="Jeffries C.D."/>
            <person name="Chertkov O."/>
            <person name="Brettin T."/>
            <person name="Detter J.C."/>
            <person name="Han C."/>
            <person name="Ali Z."/>
            <person name="Tindall B.J."/>
            <person name="Goker M."/>
            <person name="Bristow J."/>
            <person name="Eisen J.A."/>
            <person name="Markowitz V."/>
            <person name="Hugenholtz P."/>
            <person name="Kyrpides N.C."/>
            <person name="Klenk H.P."/>
        </authorList>
    </citation>
    <scope>NUCLEOTIDE SEQUENCE [LARGE SCALE GENOMIC DNA]</scope>
    <source>
        <strain evidence="3">DSM 44928 / JCM 14897 / NBRC 102108 / NRRL B-24433 / ID139908</strain>
    </source>
</reference>
<protein>
    <submittedName>
        <fullName evidence="2">Uncharacterized protein</fullName>
    </submittedName>
</protein>
<dbReference type="InParanoid" id="C7Q2K0"/>
<proteinExistence type="predicted"/>